<feature type="transmembrane region" description="Helical" evidence="2">
    <location>
        <begin position="178"/>
        <end position="198"/>
    </location>
</feature>
<feature type="compositionally biased region" description="Basic and acidic residues" evidence="1">
    <location>
        <begin position="1"/>
        <end position="23"/>
    </location>
</feature>
<dbReference type="EMBL" id="JACHLY010000001">
    <property type="protein sequence ID" value="MBB5997788.1"/>
    <property type="molecule type" value="Genomic_DNA"/>
</dbReference>
<sequence>MPDHPEQPSPEHPRSQPRPERGRHQGGGEFPPGHHAPGGYQLPVDPSEPPPPGGPPSGEEATGAGSADQAPVAGERFRRVEPARRKAIPAFGSKGHWRLWTTTVLFVMFTASWADYLEPTTRAVWHLAFWALLGAAALITAYRERRHGWKASPRWPWPAAAVAGTIATEVLVATVGSAAATIGSVVVLVLGVFLVLMFG</sequence>
<gene>
    <name evidence="3" type="ORF">HNR25_001539</name>
</gene>
<evidence type="ECO:0000256" key="1">
    <source>
        <dbReference type="SAM" id="MobiDB-lite"/>
    </source>
</evidence>
<feature type="compositionally biased region" description="Pro residues" evidence="1">
    <location>
        <begin position="46"/>
        <end position="55"/>
    </location>
</feature>
<keyword evidence="2" id="KW-0472">Membrane</keyword>
<dbReference type="RefSeq" id="WP_184633995.1">
    <property type="nucleotide sequence ID" value="NZ_BAABKT010000005.1"/>
</dbReference>
<comment type="caution">
    <text evidence="3">The sequence shown here is derived from an EMBL/GenBank/DDBJ whole genome shotgun (WGS) entry which is preliminary data.</text>
</comment>
<keyword evidence="2" id="KW-0812">Transmembrane</keyword>
<evidence type="ECO:0000256" key="2">
    <source>
        <dbReference type="SAM" id="Phobius"/>
    </source>
</evidence>
<evidence type="ECO:0000313" key="4">
    <source>
        <dbReference type="Proteomes" id="UP000578077"/>
    </source>
</evidence>
<feature type="region of interest" description="Disordered" evidence="1">
    <location>
        <begin position="1"/>
        <end position="79"/>
    </location>
</feature>
<reference evidence="3 4" key="1">
    <citation type="submission" date="2020-08" db="EMBL/GenBank/DDBJ databases">
        <title>Sequencing the genomes of 1000 actinobacteria strains.</title>
        <authorList>
            <person name="Klenk H.-P."/>
        </authorList>
    </citation>
    <scope>NUCLEOTIDE SEQUENCE [LARGE SCALE GENOMIC DNA]</scope>
    <source>
        <strain evidence="3 4">DSM 44593</strain>
    </source>
</reference>
<dbReference type="AlphaFoldDB" id="A0A841E9L5"/>
<name>A0A841E9L5_9ACTN</name>
<accession>A0A841E9L5</accession>
<dbReference type="Proteomes" id="UP000578077">
    <property type="component" value="Unassembled WGS sequence"/>
</dbReference>
<organism evidence="3 4">
    <name type="scientific">Streptomonospora salina</name>
    <dbReference type="NCBI Taxonomy" id="104205"/>
    <lineage>
        <taxon>Bacteria</taxon>
        <taxon>Bacillati</taxon>
        <taxon>Actinomycetota</taxon>
        <taxon>Actinomycetes</taxon>
        <taxon>Streptosporangiales</taxon>
        <taxon>Nocardiopsidaceae</taxon>
        <taxon>Streptomonospora</taxon>
    </lineage>
</organism>
<proteinExistence type="predicted"/>
<feature type="transmembrane region" description="Helical" evidence="2">
    <location>
        <begin position="123"/>
        <end position="143"/>
    </location>
</feature>
<feature type="transmembrane region" description="Helical" evidence="2">
    <location>
        <begin position="99"/>
        <end position="117"/>
    </location>
</feature>
<keyword evidence="4" id="KW-1185">Reference proteome</keyword>
<evidence type="ECO:0000313" key="3">
    <source>
        <dbReference type="EMBL" id="MBB5997788.1"/>
    </source>
</evidence>
<keyword evidence="2" id="KW-1133">Transmembrane helix</keyword>
<protein>
    <submittedName>
        <fullName evidence="3">Uncharacterized protein</fullName>
    </submittedName>
</protein>